<organism evidence="2">
    <name type="scientific">marine sediment metagenome</name>
    <dbReference type="NCBI Taxonomy" id="412755"/>
    <lineage>
        <taxon>unclassified sequences</taxon>
        <taxon>metagenomes</taxon>
        <taxon>ecological metagenomes</taxon>
    </lineage>
</organism>
<evidence type="ECO:0000256" key="1">
    <source>
        <dbReference type="SAM" id="Phobius"/>
    </source>
</evidence>
<accession>A0A0F9QRW3</accession>
<reference evidence="2" key="1">
    <citation type="journal article" date="2015" name="Nature">
        <title>Complex archaea that bridge the gap between prokaryotes and eukaryotes.</title>
        <authorList>
            <person name="Spang A."/>
            <person name="Saw J.H."/>
            <person name="Jorgensen S.L."/>
            <person name="Zaremba-Niedzwiedzka K."/>
            <person name="Martijn J."/>
            <person name="Lind A.E."/>
            <person name="van Eijk R."/>
            <person name="Schleper C."/>
            <person name="Guy L."/>
            <person name="Ettema T.J."/>
        </authorList>
    </citation>
    <scope>NUCLEOTIDE SEQUENCE</scope>
</reference>
<keyword evidence="1" id="KW-0812">Transmembrane</keyword>
<feature type="transmembrane region" description="Helical" evidence="1">
    <location>
        <begin position="20"/>
        <end position="37"/>
    </location>
</feature>
<dbReference type="EMBL" id="LAZR01001405">
    <property type="protein sequence ID" value="KKN45209.1"/>
    <property type="molecule type" value="Genomic_DNA"/>
</dbReference>
<proteinExistence type="predicted"/>
<evidence type="ECO:0000313" key="2">
    <source>
        <dbReference type="EMBL" id="KKN45209.1"/>
    </source>
</evidence>
<gene>
    <name evidence="2" type="ORF">LCGC14_0685360</name>
</gene>
<name>A0A0F9QRW3_9ZZZZ</name>
<keyword evidence="1" id="KW-0472">Membrane</keyword>
<sequence length="71" mass="8346">MPETSFTQVGELQDKTTLKGIYFFLSISISLLIFKSANNEIFGGFKKIKELKEDIILFYICKIKYYTNFFK</sequence>
<protein>
    <submittedName>
        <fullName evidence="2">Uncharacterized protein</fullName>
    </submittedName>
</protein>
<keyword evidence="1" id="KW-1133">Transmembrane helix</keyword>
<dbReference type="AlphaFoldDB" id="A0A0F9QRW3"/>
<comment type="caution">
    <text evidence="2">The sequence shown here is derived from an EMBL/GenBank/DDBJ whole genome shotgun (WGS) entry which is preliminary data.</text>
</comment>